<evidence type="ECO:0000313" key="7">
    <source>
        <dbReference type="Proteomes" id="UP000216538"/>
    </source>
</evidence>
<dbReference type="RefSeq" id="WP_007111429.1">
    <property type="nucleotide sequence ID" value="NZ_JH393257.1"/>
</dbReference>
<evidence type="ECO:0000259" key="3">
    <source>
        <dbReference type="Pfam" id="PF16220"/>
    </source>
</evidence>
<dbReference type="PANTHER" id="PTHR30273:SF2">
    <property type="entry name" value="PROTEIN FECR"/>
    <property type="match status" value="1"/>
</dbReference>
<keyword evidence="1" id="KW-1133">Transmembrane helix</keyword>
<dbReference type="OrthoDB" id="7032198at2"/>
<feature type="domain" description="FecR N-terminal" evidence="3">
    <location>
        <begin position="14"/>
        <end position="55"/>
    </location>
</feature>
<dbReference type="EMBL" id="NPEY01000001">
    <property type="protein sequence ID" value="OZT75982.1"/>
    <property type="molecule type" value="Genomic_DNA"/>
</dbReference>
<dbReference type="Pfam" id="PF16220">
    <property type="entry name" value="DUF4880"/>
    <property type="match status" value="1"/>
</dbReference>
<evidence type="ECO:0000259" key="2">
    <source>
        <dbReference type="Pfam" id="PF04773"/>
    </source>
</evidence>
<dbReference type="InterPro" id="IPR032623">
    <property type="entry name" value="FecR_N"/>
</dbReference>
<dbReference type="EMBL" id="JH393257">
    <property type="protein sequence ID" value="EHJ93493.1"/>
    <property type="molecule type" value="Genomic_DNA"/>
</dbReference>
<dbReference type="PANTHER" id="PTHR30273">
    <property type="entry name" value="PERIPLASMIC SIGNAL SENSOR AND SIGMA FACTOR ACTIVATOR FECR-RELATED"/>
    <property type="match status" value="1"/>
</dbReference>
<dbReference type="Gene3D" id="2.60.120.1440">
    <property type="match status" value="1"/>
</dbReference>
<dbReference type="Pfam" id="PF04773">
    <property type="entry name" value="FecR"/>
    <property type="match status" value="1"/>
</dbReference>
<organism evidence="4 6">
    <name type="scientific">Vreelandella boliviensis LC1</name>
    <dbReference type="NCBI Taxonomy" id="1072583"/>
    <lineage>
        <taxon>Bacteria</taxon>
        <taxon>Pseudomonadati</taxon>
        <taxon>Pseudomonadota</taxon>
        <taxon>Gammaproteobacteria</taxon>
        <taxon>Oceanospirillales</taxon>
        <taxon>Halomonadaceae</taxon>
        <taxon>Vreelandella</taxon>
    </lineage>
</organism>
<keyword evidence="1" id="KW-0472">Membrane</keyword>
<dbReference type="Proteomes" id="UP000216538">
    <property type="component" value="Unassembled WGS sequence"/>
</dbReference>
<evidence type="ECO:0000313" key="6">
    <source>
        <dbReference type="Proteomes" id="UP000005756"/>
    </source>
</evidence>
<dbReference type="AlphaFoldDB" id="A0A265E319"/>
<dbReference type="InterPro" id="IPR012373">
    <property type="entry name" value="Ferrdict_sens_TM"/>
</dbReference>
<sequence length="324" mass="35392">MSDTRVARKDILRSAARWYALLCSEEVTEQQKHAHEAWLAEDPAHAKAWQQVEKLRQQLQVIPGAPSLDALQIKQRQGYSRRAVLRSFTLLAAGSVLGSLAWQQAPVESWMASHRTARGERREYTLADGTQLVLNTATALDVVETSTTRLIRLYAGEIFIRTGQGAKGVAAAEALQVHTEQGTVVPLGTAFTVRKQGTFTQVTVLEDEVELIPQSAGGKTQRLVAGEQAQMSSRSVEVATASAQADSWTRGLLVAVDWPLSRLVAELSRYRTGMLRCDPAIAGLRVSGAFPIDDTDRALQAIANALPVSVDRLTHYWVTIKAIG</sequence>
<dbReference type="InterPro" id="IPR006860">
    <property type="entry name" value="FecR"/>
</dbReference>
<accession>A0A265E319</accession>
<reference evidence="5 7" key="2">
    <citation type="submission" date="2017-07" db="EMBL/GenBank/DDBJ databases">
        <title>Shotgun whole genome sequences of three halophilic bacterial isolates.</title>
        <authorList>
            <person name="Pozzo T."/>
            <person name="Higdon S.M."/>
            <person name="Quillaguaman J."/>
        </authorList>
    </citation>
    <scope>NUCLEOTIDE SEQUENCE [LARGE SCALE GENOMIC DNA]</scope>
    <source>
        <strain evidence="5 7">LC1</strain>
    </source>
</reference>
<evidence type="ECO:0000313" key="5">
    <source>
        <dbReference type="EMBL" id="OZT75982.1"/>
    </source>
</evidence>
<keyword evidence="7" id="KW-1185">Reference proteome</keyword>
<gene>
    <name evidence="5" type="ORF">CE457_01815</name>
    <name evidence="4" type="ORF">KUC_0440</name>
</gene>
<evidence type="ECO:0000313" key="4">
    <source>
        <dbReference type="EMBL" id="EHJ93493.1"/>
    </source>
</evidence>
<protein>
    <submittedName>
        <fullName evidence="4">Protein fecR</fullName>
    </submittedName>
</protein>
<dbReference type="PIRSF" id="PIRSF018266">
    <property type="entry name" value="FecR"/>
    <property type="match status" value="1"/>
</dbReference>
<dbReference type="STRING" id="1072583.KUC_0440"/>
<dbReference type="Proteomes" id="UP000005756">
    <property type="component" value="Unassembled WGS sequence"/>
</dbReference>
<reference evidence="4 6" key="1">
    <citation type="submission" date="2011-10" db="EMBL/GenBank/DDBJ databases">
        <authorList>
            <person name="Quillaguamn J."/>
            <person name="Guzmn D."/>
            <person name="Balderrama-Subieta A."/>
            <person name="Cardona-Ortuo C."/>
            <person name="Guevara-Martnez M."/>
            <person name="Callisaya-Quispe N."/>
        </authorList>
    </citation>
    <scope>NUCLEOTIDE SEQUENCE [LARGE SCALE GENOMIC DNA]</scope>
    <source>
        <strain evidence="4 6">LC1</strain>
    </source>
</reference>
<name>A0A265E319_9GAMM</name>
<evidence type="ECO:0000256" key="1">
    <source>
        <dbReference type="SAM" id="Phobius"/>
    </source>
</evidence>
<keyword evidence="1" id="KW-0812">Transmembrane</keyword>
<feature type="domain" description="FecR protein" evidence="2">
    <location>
        <begin position="114"/>
        <end position="210"/>
    </location>
</feature>
<proteinExistence type="predicted"/>
<dbReference type="GO" id="GO:0016989">
    <property type="term" value="F:sigma factor antagonist activity"/>
    <property type="evidence" value="ECO:0007669"/>
    <property type="project" value="TreeGrafter"/>
</dbReference>
<feature type="transmembrane region" description="Helical" evidence="1">
    <location>
        <begin position="83"/>
        <end position="102"/>
    </location>
</feature>